<dbReference type="InterPro" id="IPR007219">
    <property type="entry name" value="XnlR_reg_dom"/>
</dbReference>
<dbReference type="EMBL" id="MU001704">
    <property type="protein sequence ID" value="KAF2452757.1"/>
    <property type="molecule type" value="Genomic_DNA"/>
</dbReference>
<dbReference type="CDD" id="cd12148">
    <property type="entry name" value="fungal_TF_MHR"/>
    <property type="match status" value="1"/>
</dbReference>
<protein>
    <recommendedName>
        <fullName evidence="5">Zn(2)-C6 fungal-type domain-containing protein</fullName>
    </recommendedName>
</protein>
<dbReference type="CDD" id="cd00067">
    <property type="entry name" value="GAL4"/>
    <property type="match status" value="1"/>
</dbReference>
<evidence type="ECO:0000256" key="2">
    <source>
        <dbReference type="ARBA" id="ARBA00022723"/>
    </source>
</evidence>
<dbReference type="GO" id="GO:0008270">
    <property type="term" value="F:zinc ion binding"/>
    <property type="evidence" value="ECO:0007669"/>
    <property type="project" value="InterPro"/>
</dbReference>
<dbReference type="Gene3D" id="4.10.240.10">
    <property type="entry name" value="Zn(2)-C6 fungal-type DNA-binding domain"/>
    <property type="match status" value="1"/>
</dbReference>
<dbReference type="Pfam" id="PF04082">
    <property type="entry name" value="Fungal_trans"/>
    <property type="match status" value="1"/>
</dbReference>
<feature type="region of interest" description="Disordered" evidence="4">
    <location>
        <begin position="51"/>
        <end position="71"/>
    </location>
</feature>
<evidence type="ECO:0000256" key="4">
    <source>
        <dbReference type="SAM" id="MobiDB-lite"/>
    </source>
</evidence>
<proteinExistence type="predicted"/>
<dbReference type="InterPro" id="IPR036864">
    <property type="entry name" value="Zn2-C6_fun-type_DNA-bd_sf"/>
</dbReference>
<evidence type="ECO:0000313" key="6">
    <source>
        <dbReference type="EMBL" id="KAF2452757.1"/>
    </source>
</evidence>
<name>A0A6A6NMR3_9PEZI</name>
<keyword evidence="2" id="KW-0479">Metal-binding</keyword>
<reference evidence="6" key="1">
    <citation type="journal article" date="2020" name="Stud. Mycol.">
        <title>101 Dothideomycetes genomes: a test case for predicting lifestyles and emergence of pathogens.</title>
        <authorList>
            <person name="Haridas S."/>
            <person name="Albert R."/>
            <person name="Binder M."/>
            <person name="Bloem J."/>
            <person name="Labutti K."/>
            <person name="Salamov A."/>
            <person name="Andreopoulos B."/>
            <person name="Baker S."/>
            <person name="Barry K."/>
            <person name="Bills G."/>
            <person name="Bluhm B."/>
            <person name="Cannon C."/>
            <person name="Castanera R."/>
            <person name="Culley D."/>
            <person name="Daum C."/>
            <person name="Ezra D."/>
            <person name="Gonzalez J."/>
            <person name="Henrissat B."/>
            <person name="Kuo A."/>
            <person name="Liang C."/>
            <person name="Lipzen A."/>
            <person name="Lutzoni F."/>
            <person name="Magnuson J."/>
            <person name="Mondo S."/>
            <person name="Nolan M."/>
            <person name="Ohm R."/>
            <person name="Pangilinan J."/>
            <person name="Park H.-J."/>
            <person name="Ramirez L."/>
            <person name="Alfaro M."/>
            <person name="Sun H."/>
            <person name="Tritt A."/>
            <person name="Yoshinaga Y."/>
            <person name="Zwiers L.-H."/>
            <person name="Turgeon B."/>
            <person name="Goodwin S."/>
            <person name="Spatafora J."/>
            <person name="Crous P."/>
            <person name="Grigoriev I."/>
        </authorList>
    </citation>
    <scope>NUCLEOTIDE SEQUENCE</scope>
    <source>
        <strain evidence="6">ATCC 16933</strain>
    </source>
</reference>
<sequence length="718" mass="81154">MFRRNGKPKSCEPCRISKIRCDHTSPTCLKCSSRGMVDRCYYHAAPMTKPRTKEQKRAVISPMTPSDTPSVEWEQLAPGPIGNQTQPGETVHSGYLGATSYASIFQEDMYDRLRLNAQLAHIPNSTAEGVDPYASYRFEVEAKIIARLFPHSLLESLVKAYYDRGVFNISIAPLVIPAIPKVWDYIDRQLEKHGGRIDFSLPRKLNENTARPFKVPPDTSPSDFLHLFTGENLRWEFIGLIFALAGVGALACREPEANFTVDGGRQLPRNEFVGETITAAEVCLDIFRRHGETNDLSIMLVKQLTYTESNYYGDSNAKVWRGLGECSTEMFALGMHRTPDDDPSMPFFLKETRKRVFAAAFRSDKILCTFLGRPPRIPYRYCDFMMPLDLSDDDLVAEGEQLERALAQLDSDGWDRRPNRKVHSSSWVRMRYLMSIVREDVLELSLAAGKKDLNIHERLNLDTWNTFPQILRYTSDSWTKRPPAECSMLLIVYLEHLHTSFSIERLRRRVLCKQAAPSARECPTELLRISLKLVQTTLDLIRHSHGLSEVRRNFAWILLFYGLAPAGVLATELRRTTMGTYPFPATVCRAELIRNLCVLVSCLEWVAVPGTCNYKLCYQVSGALKDIVDQALGCKYISGEPSTLDPDAAAESSTTARLANGNSHEIAGVPNGAIEKDISDDRHTFGDFGEFDASQVPMETEDFLNWLENMEWDNMPAS</sequence>
<dbReference type="AlphaFoldDB" id="A0A6A6NMR3"/>
<dbReference type="SMART" id="SM00906">
    <property type="entry name" value="Fungal_trans"/>
    <property type="match status" value="1"/>
</dbReference>
<dbReference type="SMART" id="SM00066">
    <property type="entry name" value="GAL4"/>
    <property type="match status" value="1"/>
</dbReference>
<dbReference type="GO" id="GO:0000981">
    <property type="term" value="F:DNA-binding transcription factor activity, RNA polymerase II-specific"/>
    <property type="evidence" value="ECO:0007669"/>
    <property type="project" value="InterPro"/>
</dbReference>
<gene>
    <name evidence="6" type="ORF">BDY21DRAFT_294145</name>
</gene>
<evidence type="ECO:0000256" key="1">
    <source>
        <dbReference type="ARBA" id="ARBA00004123"/>
    </source>
</evidence>
<evidence type="ECO:0000256" key="3">
    <source>
        <dbReference type="ARBA" id="ARBA00023242"/>
    </source>
</evidence>
<dbReference type="Proteomes" id="UP000799766">
    <property type="component" value="Unassembled WGS sequence"/>
</dbReference>
<dbReference type="PANTHER" id="PTHR31001:SF40">
    <property type="entry name" value="ZN(II)2CYS6 TRANSCRIPTION FACTOR (EUROFUNG)"/>
    <property type="match status" value="1"/>
</dbReference>
<dbReference type="Pfam" id="PF00172">
    <property type="entry name" value="Zn_clus"/>
    <property type="match status" value="1"/>
</dbReference>
<organism evidence="6 7">
    <name type="scientific">Lineolata rhizophorae</name>
    <dbReference type="NCBI Taxonomy" id="578093"/>
    <lineage>
        <taxon>Eukaryota</taxon>
        <taxon>Fungi</taxon>
        <taxon>Dikarya</taxon>
        <taxon>Ascomycota</taxon>
        <taxon>Pezizomycotina</taxon>
        <taxon>Dothideomycetes</taxon>
        <taxon>Dothideomycetes incertae sedis</taxon>
        <taxon>Lineolatales</taxon>
        <taxon>Lineolataceae</taxon>
        <taxon>Lineolata</taxon>
    </lineage>
</organism>
<dbReference type="InterPro" id="IPR050613">
    <property type="entry name" value="Sec_Metabolite_Reg"/>
</dbReference>
<dbReference type="InterPro" id="IPR001138">
    <property type="entry name" value="Zn2Cys6_DnaBD"/>
</dbReference>
<keyword evidence="7" id="KW-1185">Reference proteome</keyword>
<feature type="domain" description="Zn(2)-C6 fungal-type" evidence="5">
    <location>
        <begin position="10"/>
        <end position="42"/>
    </location>
</feature>
<keyword evidence="3" id="KW-0539">Nucleus</keyword>
<dbReference type="GO" id="GO:0003677">
    <property type="term" value="F:DNA binding"/>
    <property type="evidence" value="ECO:0007669"/>
    <property type="project" value="InterPro"/>
</dbReference>
<evidence type="ECO:0000313" key="7">
    <source>
        <dbReference type="Proteomes" id="UP000799766"/>
    </source>
</evidence>
<dbReference type="GO" id="GO:0005634">
    <property type="term" value="C:nucleus"/>
    <property type="evidence" value="ECO:0007669"/>
    <property type="project" value="UniProtKB-SubCell"/>
</dbReference>
<comment type="subcellular location">
    <subcellularLocation>
        <location evidence="1">Nucleus</location>
    </subcellularLocation>
</comment>
<dbReference type="OrthoDB" id="4898680at2759"/>
<dbReference type="PROSITE" id="PS00463">
    <property type="entry name" value="ZN2_CY6_FUNGAL_1"/>
    <property type="match status" value="1"/>
</dbReference>
<dbReference type="GO" id="GO:0006351">
    <property type="term" value="P:DNA-templated transcription"/>
    <property type="evidence" value="ECO:0007669"/>
    <property type="project" value="InterPro"/>
</dbReference>
<dbReference type="SUPFAM" id="SSF57701">
    <property type="entry name" value="Zn2/Cys6 DNA-binding domain"/>
    <property type="match status" value="1"/>
</dbReference>
<evidence type="ECO:0000259" key="5">
    <source>
        <dbReference type="PROSITE" id="PS50048"/>
    </source>
</evidence>
<dbReference type="PANTHER" id="PTHR31001">
    <property type="entry name" value="UNCHARACTERIZED TRANSCRIPTIONAL REGULATORY PROTEIN"/>
    <property type="match status" value="1"/>
</dbReference>
<accession>A0A6A6NMR3</accession>
<dbReference type="PROSITE" id="PS50048">
    <property type="entry name" value="ZN2_CY6_FUNGAL_2"/>
    <property type="match status" value="1"/>
</dbReference>